<dbReference type="PRINTS" id="PR00778">
    <property type="entry name" value="HTHARSR"/>
</dbReference>
<reference evidence="5 6" key="1">
    <citation type="submission" date="2018-09" db="EMBL/GenBank/DDBJ databases">
        <title>YIM 75000 draft genome.</title>
        <authorList>
            <person name="Tang S."/>
            <person name="Feng Y."/>
        </authorList>
    </citation>
    <scope>NUCLEOTIDE SEQUENCE [LARGE SCALE GENOMIC DNA]</scope>
    <source>
        <strain evidence="5 6">YIM 75000</strain>
    </source>
</reference>
<evidence type="ECO:0000313" key="6">
    <source>
        <dbReference type="Proteomes" id="UP000265614"/>
    </source>
</evidence>
<dbReference type="EMBL" id="QZEZ01000001">
    <property type="protein sequence ID" value="RJK97820.1"/>
    <property type="molecule type" value="Genomic_DNA"/>
</dbReference>
<dbReference type="InterPro" id="IPR036390">
    <property type="entry name" value="WH_DNA-bd_sf"/>
</dbReference>
<gene>
    <name evidence="5" type="ORF">D5H78_02230</name>
</gene>
<keyword evidence="6" id="KW-1185">Reference proteome</keyword>
<proteinExistence type="predicted"/>
<dbReference type="InterPro" id="IPR051081">
    <property type="entry name" value="HTH_MetalResp_TranReg"/>
</dbReference>
<keyword evidence="3" id="KW-0804">Transcription</keyword>
<dbReference type="Proteomes" id="UP000265614">
    <property type="component" value="Unassembled WGS sequence"/>
</dbReference>
<dbReference type="PANTHER" id="PTHR33154:SF33">
    <property type="entry name" value="TRANSCRIPTIONAL REPRESSOR SDPR"/>
    <property type="match status" value="1"/>
</dbReference>
<keyword evidence="2" id="KW-0238">DNA-binding</keyword>
<dbReference type="SUPFAM" id="SSF46785">
    <property type="entry name" value="Winged helix' DNA-binding domain"/>
    <property type="match status" value="1"/>
</dbReference>
<comment type="caution">
    <text evidence="5">The sequence shown here is derived from an EMBL/GenBank/DDBJ whole genome shotgun (WGS) entry which is preliminary data.</text>
</comment>
<dbReference type="InterPro" id="IPR001845">
    <property type="entry name" value="HTH_ArsR_DNA-bd_dom"/>
</dbReference>
<dbReference type="RefSeq" id="WP_119948746.1">
    <property type="nucleotide sequence ID" value="NZ_QZEZ01000001.1"/>
</dbReference>
<protein>
    <submittedName>
        <fullName evidence="5">ArsR family transcriptional regulator</fullName>
    </submittedName>
</protein>
<dbReference type="SMART" id="SM00418">
    <property type="entry name" value="HTH_ARSR"/>
    <property type="match status" value="1"/>
</dbReference>
<dbReference type="Gene3D" id="1.10.10.10">
    <property type="entry name" value="Winged helix-like DNA-binding domain superfamily/Winged helix DNA-binding domain"/>
    <property type="match status" value="1"/>
</dbReference>
<dbReference type="GO" id="GO:0003677">
    <property type="term" value="F:DNA binding"/>
    <property type="evidence" value="ECO:0007669"/>
    <property type="project" value="UniProtKB-KW"/>
</dbReference>
<keyword evidence="1" id="KW-0805">Transcription regulation</keyword>
<evidence type="ECO:0000256" key="1">
    <source>
        <dbReference type="ARBA" id="ARBA00023015"/>
    </source>
</evidence>
<dbReference type="AlphaFoldDB" id="A0A3A3Z0N8"/>
<sequence>MLAHRVVEALGDPTRRAVWERLVRGPASVGELAAGLPVSRPAVSQHLRVLAAARLVAATPQGARRVYRATPDGVDALRAWLDDLQRFWDDALAAYARDPALQPDRPAEEPRDDP</sequence>
<accession>A0A3A3Z0N8</accession>
<dbReference type="PROSITE" id="PS50987">
    <property type="entry name" value="HTH_ARSR_2"/>
    <property type="match status" value="1"/>
</dbReference>
<dbReference type="GO" id="GO:0003700">
    <property type="term" value="F:DNA-binding transcription factor activity"/>
    <property type="evidence" value="ECO:0007669"/>
    <property type="project" value="InterPro"/>
</dbReference>
<dbReference type="InterPro" id="IPR036388">
    <property type="entry name" value="WH-like_DNA-bd_sf"/>
</dbReference>
<name>A0A3A3Z0N8_9ACTN</name>
<organism evidence="5 6">
    <name type="scientific">Vallicoccus soli</name>
    <dbReference type="NCBI Taxonomy" id="2339232"/>
    <lineage>
        <taxon>Bacteria</taxon>
        <taxon>Bacillati</taxon>
        <taxon>Actinomycetota</taxon>
        <taxon>Actinomycetes</taxon>
        <taxon>Motilibacterales</taxon>
        <taxon>Vallicoccaceae</taxon>
        <taxon>Vallicoccus</taxon>
    </lineage>
</organism>
<dbReference type="CDD" id="cd00090">
    <property type="entry name" value="HTH_ARSR"/>
    <property type="match status" value="1"/>
</dbReference>
<feature type="domain" description="HTH arsR-type" evidence="4">
    <location>
        <begin position="1"/>
        <end position="89"/>
    </location>
</feature>
<dbReference type="NCBIfam" id="NF033788">
    <property type="entry name" value="HTH_metalloreg"/>
    <property type="match status" value="1"/>
</dbReference>
<evidence type="ECO:0000313" key="5">
    <source>
        <dbReference type="EMBL" id="RJK97820.1"/>
    </source>
</evidence>
<dbReference type="Pfam" id="PF12840">
    <property type="entry name" value="HTH_20"/>
    <property type="match status" value="1"/>
</dbReference>
<evidence type="ECO:0000256" key="3">
    <source>
        <dbReference type="ARBA" id="ARBA00023163"/>
    </source>
</evidence>
<dbReference type="PANTHER" id="PTHR33154">
    <property type="entry name" value="TRANSCRIPTIONAL REGULATOR, ARSR FAMILY"/>
    <property type="match status" value="1"/>
</dbReference>
<evidence type="ECO:0000256" key="2">
    <source>
        <dbReference type="ARBA" id="ARBA00023125"/>
    </source>
</evidence>
<evidence type="ECO:0000259" key="4">
    <source>
        <dbReference type="PROSITE" id="PS50987"/>
    </source>
</evidence>
<dbReference type="InterPro" id="IPR011991">
    <property type="entry name" value="ArsR-like_HTH"/>
</dbReference>
<dbReference type="OrthoDB" id="9806976at2"/>